<feature type="region of interest" description="Disordered" evidence="3">
    <location>
        <begin position="20"/>
        <end position="109"/>
    </location>
</feature>
<dbReference type="PANTHER" id="PTHR23113:SF354">
    <property type="entry name" value="BUD SITE SELECTION PROTEIN 5"/>
    <property type="match status" value="1"/>
</dbReference>
<dbReference type="OMA" id="AMELPRI"/>
<evidence type="ECO:0000313" key="6">
    <source>
        <dbReference type="EMBL" id="CCA67610.1"/>
    </source>
</evidence>
<feature type="domain" description="Ras-GEF" evidence="4">
    <location>
        <begin position="769"/>
        <end position="1006"/>
    </location>
</feature>
<proteinExistence type="predicted"/>
<keyword evidence="7" id="KW-1185">Reference proteome</keyword>
<dbReference type="PROSITE" id="PS50212">
    <property type="entry name" value="RASGEF_NTER"/>
    <property type="match status" value="1"/>
</dbReference>
<dbReference type="EMBL" id="CAFZ01000017">
    <property type="protein sequence ID" value="CCA67610.1"/>
    <property type="molecule type" value="Genomic_DNA"/>
</dbReference>
<comment type="caution">
    <text evidence="6">The sequence shown here is derived from an EMBL/GenBank/DDBJ whole genome shotgun (WGS) entry which is preliminary data.</text>
</comment>
<dbReference type="GO" id="GO:0005886">
    <property type="term" value="C:plasma membrane"/>
    <property type="evidence" value="ECO:0007669"/>
    <property type="project" value="TreeGrafter"/>
</dbReference>
<dbReference type="CDD" id="cd06224">
    <property type="entry name" value="REM"/>
    <property type="match status" value="1"/>
</dbReference>
<dbReference type="GO" id="GO:0005085">
    <property type="term" value="F:guanyl-nucleotide exchange factor activity"/>
    <property type="evidence" value="ECO:0007669"/>
    <property type="project" value="UniProtKB-KW"/>
</dbReference>
<feature type="region of interest" description="Disordered" evidence="3">
    <location>
        <begin position="286"/>
        <end position="362"/>
    </location>
</feature>
<evidence type="ECO:0000259" key="4">
    <source>
        <dbReference type="PROSITE" id="PS50009"/>
    </source>
</evidence>
<dbReference type="InParanoid" id="G4T8G7"/>
<accession>G4T8G7</accession>
<dbReference type="SMART" id="SM00229">
    <property type="entry name" value="RasGEFN"/>
    <property type="match status" value="1"/>
</dbReference>
<evidence type="ECO:0000256" key="3">
    <source>
        <dbReference type="SAM" id="MobiDB-lite"/>
    </source>
</evidence>
<evidence type="ECO:0000256" key="1">
    <source>
        <dbReference type="ARBA" id="ARBA00022658"/>
    </source>
</evidence>
<evidence type="ECO:0008006" key="8">
    <source>
        <dbReference type="Google" id="ProtNLM"/>
    </source>
</evidence>
<name>G4T8G7_SERID</name>
<dbReference type="InterPro" id="IPR008937">
    <property type="entry name" value="Ras-like_GEF"/>
</dbReference>
<feature type="region of interest" description="Disordered" evidence="3">
    <location>
        <begin position="402"/>
        <end position="544"/>
    </location>
</feature>
<dbReference type="PROSITE" id="PS50009">
    <property type="entry name" value="RASGEF_CAT"/>
    <property type="match status" value="1"/>
</dbReference>
<dbReference type="OrthoDB" id="28357at2759"/>
<dbReference type="Pfam" id="PF00617">
    <property type="entry name" value="RasGEF"/>
    <property type="match status" value="1"/>
</dbReference>
<dbReference type="InterPro" id="IPR000651">
    <property type="entry name" value="Ras-like_Gua-exchang_fac_N"/>
</dbReference>
<feature type="domain" description="N-terminal Ras-GEF" evidence="5">
    <location>
        <begin position="556"/>
        <end position="688"/>
    </location>
</feature>
<feature type="compositionally biased region" description="Polar residues" evidence="3">
    <location>
        <begin position="310"/>
        <end position="337"/>
    </location>
</feature>
<dbReference type="STRING" id="1109443.G4T8G7"/>
<keyword evidence="1 2" id="KW-0344">Guanine-nucleotide releasing factor</keyword>
<dbReference type="Pfam" id="PF00618">
    <property type="entry name" value="RasGEF_N"/>
    <property type="match status" value="1"/>
</dbReference>
<evidence type="ECO:0000256" key="2">
    <source>
        <dbReference type="PROSITE-ProRule" id="PRU00168"/>
    </source>
</evidence>
<feature type="compositionally biased region" description="Polar residues" evidence="3">
    <location>
        <begin position="286"/>
        <end position="300"/>
    </location>
</feature>
<feature type="compositionally biased region" description="Low complexity" evidence="3">
    <location>
        <begin position="75"/>
        <end position="85"/>
    </location>
</feature>
<gene>
    <name evidence="6" type="ORF">PIIN_01438</name>
</gene>
<dbReference type="SMART" id="SM00147">
    <property type="entry name" value="RasGEF"/>
    <property type="match status" value="1"/>
</dbReference>
<dbReference type="Gene3D" id="1.10.840.10">
    <property type="entry name" value="Ras guanine-nucleotide exchange factors catalytic domain"/>
    <property type="match status" value="1"/>
</dbReference>
<dbReference type="Gene3D" id="1.20.870.10">
    <property type="entry name" value="Son of sevenless (SoS) protein Chain: S domain 1"/>
    <property type="match status" value="1"/>
</dbReference>
<protein>
    <recommendedName>
        <fullName evidence="8">Ras GEF</fullName>
    </recommendedName>
</protein>
<feature type="compositionally biased region" description="Acidic residues" evidence="3">
    <location>
        <begin position="439"/>
        <end position="455"/>
    </location>
</feature>
<feature type="compositionally biased region" description="Polar residues" evidence="3">
    <location>
        <begin position="29"/>
        <end position="39"/>
    </location>
</feature>
<evidence type="ECO:0000259" key="5">
    <source>
        <dbReference type="PROSITE" id="PS50212"/>
    </source>
</evidence>
<dbReference type="InterPro" id="IPR036964">
    <property type="entry name" value="RASGEF_cat_dom_sf"/>
</dbReference>
<feature type="compositionally biased region" description="Polar residues" evidence="3">
    <location>
        <begin position="406"/>
        <end position="416"/>
    </location>
</feature>
<dbReference type="PANTHER" id="PTHR23113">
    <property type="entry name" value="GUANINE NUCLEOTIDE EXCHANGE FACTOR"/>
    <property type="match status" value="1"/>
</dbReference>
<dbReference type="eggNOG" id="KOG3417">
    <property type="taxonomic scope" value="Eukaryota"/>
</dbReference>
<dbReference type="Proteomes" id="UP000007148">
    <property type="component" value="Unassembled WGS sequence"/>
</dbReference>
<feature type="compositionally biased region" description="Basic and acidic residues" evidence="3">
    <location>
        <begin position="469"/>
        <end position="479"/>
    </location>
</feature>
<dbReference type="AlphaFoldDB" id="G4T8G7"/>
<dbReference type="GO" id="GO:0007265">
    <property type="term" value="P:Ras protein signal transduction"/>
    <property type="evidence" value="ECO:0007669"/>
    <property type="project" value="TreeGrafter"/>
</dbReference>
<organism evidence="6 7">
    <name type="scientific">Serendipita indica (strain DSM 11827)</name>
    <name type="common">Root endophyte fungus</name>
    <name type="synonym">Piriformospora indica</name>
    <dbReference type="NCBI Taxonomy" id="1109443"/>
    <lineage>
        <taxon>Eukaryota</taxon>
        <taxon>Fungi</taxon>
        <taxon>Dikarya</taxon>
        <taxon>Basidiomycota</taxon>
        <taxon>Agaricomycotina</taxon>
        <taxon>Agaricomycetes</taxon>
        <taxon>Sebacinales</taxon>
        <taxon>Serendipitaceae</taxon>
        <taxon>Serendipita</taxon>
    </lineage>
</organism>
<reference evidence="6 7" key="1">
    <citation type="journal article" date="2011" name="PLoS Pathog.">
        <title>Endophytic Life Strategies Decoded by Genome and Transcriptome Analyses of the Mutualistic Root Symbiont Piriformospora indica.</title>
        <authorList>
            <person name="Zuccaro A."/>
            <person name="Lahrmann U."/>
            <person name="Guldener U."/>
            <person name="Langen G."/>
            <person name="Pfiffi S."/>
            <person name="Biedenkopf D."/>
            <person name="Wong P."/>
            <person name="Samans B."/>
            <person name="Grimm C."/>
            <person name="Basiewicz M."/>
            <person name="Murat C."/>
            <person name="Martin F."/>
            <person name="Kogel K.H."/>
        </authorList>
    </citation>
    <scope>NUCLEOTIDE SEQUENCE [LARGE SCALE GENOMIC DNA]</scope>
    <source>
        <strain evidence="6 7">DSM 11827</strain>
    </source>
</reference>
<dbReference type="HOGENOM" id="CLU_002116_0_0_1"/>
<dbReference type="SUPFAM" id="SSF48366">
    <property type="entry name" value="Ras GEF"/>
    <property type="match status" value="1"/>
</dbReference>
<evidence type="ECO:0000313" key="7">
    <source>
        <dbReference type="Proteomes" id="UP000007148"/>
    </source>
</evidence>
<dbReference type="InterPro" id="IPR001895">
    <property type="entry name" value="RASGEF_cat_dom"/>
</dbReference>
<dbReference type="InterPro" id="IPR023578">
    <property type="entry name" value="Ras_GEF_dom_sf"/>
</dbReference>
<sequence length="1033" mass="113781">MRDESAQALVAALRAAKSLGDLRHRYGLDNNSQSTTPVPRNSALLGRRPSTRENPVKANRRAKVIHGQSLGPMQESESSLSSNSSDDSHHSRSSDGSNESEASRIPLIPHGPCTIPRIVNSLRSIQDRLLHSSAAFIGAAQYHSTSSNPASKGYLVSLTREIVDFVRVLLIIADAVTCNASVRESCEAEVDMAREYKARLYAQMNRVVDSVRQIATVNSVRSDAGSSQGHDDCEQEIIGVCKRAHLANSCARELVLSLKLCLSIRMSRSRTAGELRIDIPEEVSNISSHAHTGSQSTTASIKMPPAPSFDATTPINLSSPADNTPRPSNYVQSSSERPSLEHTQRLRAHTTREACSQHILPRSLHKKAASMVGINAVYRHSPSNAQSQAARLQALQEERRIRFHKQQASTDSNSTRPYVRMREEPEEGDSDQAPLLMPDAEESDSREDGGAETEDSILPYSTAPRVTRRSIDQVRRSLERGLLNPPSVEMLEPSTPIDGPEQIVEIEEEPEEPSRQTGDKSLPATPSPSQRADPRSSVDVPNSAKSKMTGGLMFNDDGSLAGGTLPAFIEYLTPSDAFVDLSIVSSLLLTFRLFATPTELAEAAIYRFYHPLENTLSEKATSAEDESATADRIQFRVLNLLKEWVRSHWYAARDVEALPTLQSFLRSVLEGENKAVAALAQRIVTELSGRRDSVDASGFSMDISRDVVDRMRSAGRLPTKQLVTGSPVASTPVTPIAGSSAMELPRISKSLINQLKARQYANVNILDFNPLELARQLTLLENRLYCRLRPEVVVESTDAVKPADVRAMSDLNAVIVTWIANTILKEGLDVKRRVALVAIVVLTASPGEFGSQNFSLVHTIESALQIAPIRRLKSIRASLPQKYNAYLEEFTQFTSLSGNFAAYRSALKRSEAPGIPFMGRILSDVVLQKQVPAFRPSPKDPSVKLVNFSRCRSLAAIMADMIRFQQPYNLKEVAEIQHYLNYTLDRSRLIVSDDELDRLSQLIESKQPDDNPKGNDLFNWNFGSLRGPPVYAS</sequence>